<dbReference type="Gene3D" id="1.25.40.20">
    <property type="entry name" value="Ankyrin repeat-containing domain"/>
    <property type="match status" value="2"/>
</dbReference>
<dbReference type="GO" id="GO:0030011">
    <property type="term" value="P:maintenance of cell polarity"/>
    <property type="evidence" value="ECO:0007669"/>
    <property type="project" value="TreeGrafter"/>
</dbReference>
<feature type="domain" description="PH" evidence="8">
    <location>
        <begin position="262"/>
        <end position="357"/>
    </location>
</feature>
<dbReference type="Pfam" id="PF00169">
    <property type="entry name" value="PH"/>
    <property type="match status" value="1"/>
</dbReference>
<evidence type="ECO:0000256" key="4">
    <source>
        <dbReference type="ARBA" id="ARBA00023055"/>
    </source>
</evidence>
<dbReference type="GO" id="GO:0032934">
    <property type="term" value="F:sterol binding"/>
    <property type="evidence" value="ECO:0007669"/>
    <property type="project" value="TreeGrafter"/>
</dbReference>
<keyword evidence="6" id="KW-0040">ANK repeat</keyword>
<dbReference type="PANTHER" id="PTHR10972">
    <property type="entry name" value="OXYSTEROL-BINDING PROTEIN-RELATED"/>
    <property type="match status" value="1"/>
</dbReference>
<evidence type="ECO:0000256" key="2">
    <source>
        <dbReference type="ARBA" id="ARBA00022448"/>
    </source>
</evidence>
<comment type="similarity">
    <text evidence="1">Belongs to the OSBP family.</text>
</comment>
<evidence type="ECO:0000256" key="5">
    <source>
        <dbReference type="ARBA" id="ARBA00023121"/>
    </source>
</evidence>
<dbReference type="SUPFAM" id="SSF50729">
    <property type="entry name" value="PH domain-like"/>
    <property type="match status" value="1"/>
</dbReference>
<reference evidence="9 11" key="1">
    <citation type="journal article" date="2018" name="MBio">
        <title>Comparative Genomics Reveals the Core Gene Toolbox for the Fungus-Insect Symbiosis.</title>
        <authorList>
            <person name="Wang Y."/>
            <person name="Stata M."/>
            <person name="Wang W."/>
            <person name="Stajich J.E."/>
            <person name="White M.M."/>
            <person name="Moncalvo J.M."/>
        </authorList>
    </citation>
    <scope>NUCLEOTIDE SEQUENCE [LARGE SCALE GENOMIC DNA]</scope>
    <source>
        <strain evidence="9 11">SC-DP-2</strain>
    </source>
</reference>
<name>A0A2T9Z2E1_9FUNG</name>
<accession>A0A2T9Z2E1</accession>
<dbReference type="GO" id="GO:0034727">
    <property type="term" value="P:piecemeal microautophagy of the nucleus"/>
    <property type="evidence" value="ECO:0007669"/>
    <property type="project" value="TreeGrafter"/>
</dbReference>
<evidence type="ECO:0000256" key="3">
    <source>
        <dbReference type="ARBA" id="ARBA00022553"/>
    </source>
</evidence>
<keyword evidence="4" id="KW-0445">Lipid transport</keyword>
<protein>
    <recommendedName>
        <fullName evidence="8">PH domain-containing protein</fullName>
    </recommendedName>
</protein>
<feature type="repeat" description="ANK" evidence="6">
    <location>
        <begin position="196"/>
        <end position="228"/>
    </location>
</feature>
<dbReference type="EMBL" id="MBFS01000065">
    <property type="protein sequence ID" value="PVV04904.1"/>
    <property type="molecule type" value="Genomic_DNA"/>
</dbReference>
<gene>
    <name evidence="10" type="ORF">BB560_000576</name>
    <name evidence="9" type="ORF">BB560_005617</name>
</gene>
<dbReference type="PROSITE" id="PS50088">
    <property type="entry name" value="ANK_REPEAT"/>
    <property type="match status" value="1"/>
</dbReference>
<dbReference type="OrthoDB" id="1854502at2759"/>
<dbReference type="SUPFAM" id="SSF144000">
    <property type="entry name" value="Oxysterol-binding protein-like"/>
    <property type="match status" value="1"/>
</dbReference>
<dbReference type="GO" id="GO:0005635">
    <property type="term" value="C:nuclear envelope"/>
    <property type="evidence" value="ECO:0007669"/>
    <property type="project" value="TreeGrafter"/>
</dbReference>
<dbReference type="GO" id="GO:0006869">
    <property type="term" value="P:lipid transport"/>
    <property type="evidence" value="ECO:0007669"/>
    <property type="project" value="UniProtKB-KW"/>
</dbReference>
<dbReference type="InterPro" id="IPR000648">
    <property type="entry name" value="Oxysterol-bd"/>
</dbReference>
<dbReference type="Pfam" id="PF13857">
    <property type="entry name" value="Ank_5"/>
    <property type="match status" value="1"/>
</dbReference>
<evidence type="ECO:0000313" key="11">
    <source>
        <dbReference type="Proteomes" id="UP000245609"/>
    </source>
</evidence>
<dbReference type="InterPro" id="IPR036770">
    <property type="entry name" value="Ankyrin_rpt-contain_sf"/>
</dbReference>
<dbReference type="PANTHER" id="PTHR10972:SF205">
    <property type="entry name" value="OXYSTEROL-BINDING PROTEIN 1"/>
    <property type="match status" value="1"/>
</dbReference>
<feature type="compositionally biased region" description="Basic and acidic residues" evidence="7">
    <location>
        <begin position="438"/>
        <end position="448"/>
    </location>
</feature>
<dbReference type="GO" id="GO:0097038">
    <property type="term" value="C:perinuclear endoplasmic reticulum"/>
    <property type="evidence" value="ECO:0007669"/>
    <property type="project" value="TreeGrafter"/>
</dbReference>
<comment type="caution">
    <text evidence="9">The sequence shown here is derived from an EMBL/GenBank/DDBJ whole genome shotgun (WGS) entry which is preliminary data.</text>
</comment>
<evidence type="ECO:0000256" key="7">
    <source>
        <dbReference type="SAM" id="MobiDB-lite"/>
    </source>
</evidence>
<dbReference type="SMART" id="SM00248">
    <property type="entry name" value="ANK"/>
    <property type="match status" value="4"/>
</dbReference>
<dbReference type="Pfam" id="PF12796">
    <property type="entry name" value="Ank_2"/>
    <property type="match status" value="1"/>
</dbReference>
<dbReference type="EMBL" id="MBFS01002352">
    <property type="protein sequence ID" value="PVU98704.1"/>
    <property type="molecule type" value="Genomic_DNA"/>
</dbReference>
<keyword evidence="11" id="KW-1185">Reference proteome</keyword>
<evidence type="ECO:0000256" key="1">
    <source>
        <dbReference type="ARBA" id="ARBA00008842"/>
    </source>
</evidence>
<dbReference type="GO" id="GO:0005829">
    <property type="term" value="C:cytosol"/>
    <property type="evidence" value="ECO:0007669"/>
    <property type="project" value="TreeGrafter"/>
</dbReference>
<dbReference type="STRING" id="133381.A0A2T9Z2E1"/>
<dbReference type="GO" id="GO:0006887">
    <property type="term" value="P:exocytosis"/>
    <property type="evidence" value="ECO:0007669"/>
    <property type="project" value="TreeGrafter"/>
</dbReference>
<keyword evidence="5" id="KW-0446">Lipid-binding</keyword>
<feature type="region of interest" description="Disordered" evidence="7">
    <location>
        <begin position="958"/>
        <end position="990"/>
    </location>
</feature>
<keyword evidence="3" id="KW-0597">Phosphoprotein</keyword>
<proteinExistence type="inferred from homology"/>
<dbReference type="GO" id="GO:0006897">
    <property type="term" value="P:endocytosis"/>
    <property type="evidence" value="ECO:0007669"/>
    <property type="project" value="TreeGrafter"/>
</dbReference>
<dbReference type="SUPFAM" id="SSF48403">
    <property type="entry name" value="Ankyrin repeat"/>
    <property type="match status" value="1"/>
</dbReference>
<dbReference type="InterPro" id="IPR001849">
    <property type="entry name" value="PH_domain"/>
</dbReference>
<dbReference type="InterPro" id="IPR002110">
    <property type="entry name" value="Ankyrin_rpt"/>
</dbReference>
<dbReference type="GO" id="GO:0005886">
    <property type="term" value="C:plasma membrane"/>
    <property type="evidence" value="ECO:0007669"/>
    <property type="project" value="TreeGrafter"/>
</dbReference>
<evidence type="ECO:0000256" key="6">
    <source>
        <dbReference type="PROSITE-ProRule" id="PRU00023"/>
    </source>
</evidence>
<dbReference type="Gene3D" id="2.30.29.30">
    <property type="entry name" value="Pleckstrin-homology domain (PH domain)/Phosphotyrosine-binding domain (PTB)"/>
    <property type="match status" value="1"/>
</dbReference>
<sequence>MSDTNGAYSQSEKYLLALKAFKTGDLELIESIVPAWVDAFKKAKRLSQADPSVRNSQTVFEKSTPMHLAVQCASYELIESLLSFDKPRIPLNVKDGKDLTELHYAIKVSRLDVVNLLLTSPKTSDVKYEDNKDLLQMAVNPEMEQLISEYLEIRSGEITTELFRYAMNKDSSAIEKIISDKNNIEKINFLARRNTDGKTLLHIAAENDLVPLAEWAIKNGADIFIKDFKGNVPFNYSKSTQMKKLFALATSNKGPGFSYENAPSYSGQLEKWTNYASGWKSRWFELESGILSYYRTQNDAENLCKGAINLKLATVMIHSKHKRYFDIVSKKSVKYQLKAKTEAEAKIWIHLLNMSKQWALDRENSPALSVPSKPGLDGSSFRSSAQVKLSKDSMSVVSTESKKKYPHSVAGAKLQTTNSLARLSLASIPENPDEASDLDSHTLEEDTKSMVTENSDSESLDEQTKLSENFFKEYAKVGNYLRILKMLNSELQTKYGGDTEDSSRDEIFKLISNTTTDIEGSISKLDDLHEATNKLWKLKVSSEHQRLETLTETLQNAVLDIQKYGGERQPLQADSLAPIGGTGSLANIEPEQPTSDDEDIFADASEVLLDSTYSDLSKQPVSAALVKVDPTKAAITTKNEKIFNAFLLDGYRDLTLRDSLPLSGNKKPSLNLWSIIKSAVGKDLSRISVPVFFNEPLSFLQRFTEDLEYSNLLDIASKVPKSSDRTMLVAAFAISNYSSTFGRIAKPFNPLLGETFEYVRPDLKYRAFSEQVVHHPPISAFWVEGQNYDFHASTVMKSKFTGRSMDISPDCTCHLYLKLPIEFLKNDPEAFLKDRVKKPVIDEKNGIFIEHYSWDKLSTSVNGIITGNFWIEHYGTIDVKNHSTGDVTTLLVKKSGWLGGTKFEVTGNSRNRIGNQTHTIEGNWINQILAQPVTNNQNQGINNPSDKKPTQVDDSFWESSLKTEGSEPSKQGQGVDDSGPQKDPALDSNSYIELPNKDFMLWRKNKPHDPPPPYNFTSYALTLNDLPEELVPYIAPTDSRFRPDQQAMEVGEYNKADAEKHRLEEKQRAVRRRRENNEIPPWKPRWFVEEVDQDTGSKYWKFTGEYWTERQRVAELIASGSKDAKWKDVPDIF</sequence>
<evidence type="ECO:0000313" key="9">
    <source>
        <dbReference type="EMBL" id="PVU98704.1"/>
    </source>
</evidence>
<feature type="compositionally biased region" description="Polar residues" evidence="7">
    <location>
        <begin position="958"/>
        <end position="972"/>
    </location>
</feature>
<evidence type="ECO:0000313" key="10">
    <source>
        <dbReference type="EMBL" id="PVV04904.1"/>
    </source>
</evidence>
<dbReference type="Gene3D" id="3.30.70.3490">
    <property type="match status" value="1"/>
</dbReference>
<dbReference type="InterPro" id="IPR037239">
    <property type="entry name" value="OSBP_sf"/>
</dbReference>
<organism evidence="9 11">
    <name type="scientific">Smittium megazygosporum</name>
    <dbReference type="NCBI Taxonomy" id="133381"/>
    <lineage>
        <taxon>Eukaryota</taxon>
        <taxon>Fungi</taxon>
        <taxon>Fungi incertae sedis</taxon>
        <taxon>Zoopagomycota</taxon>
        <taxon>Kickxellomycotina</taxon>
        <taxon>Harpellomycetes</taxon>
        <taxon>Harpellales</taxon>
        <taxon>Legeriomycetaceae</taxon>
        <taxon>Smittium</taxon>
    </lineage>
</organism>
<keyword evidence="2" id="KW-0813">Transport</keyword>
<dbReference type="Gene3D" id="2.40.160.120">
    <property type="match status" value="1"/>
</dbReference>
<dbReference type="Proteomes" id="UP000245609">
    <property type="component" value="Unassembled WGS sequence"/>
</dbReference>
<dbReference type="PROSITE" id="PS50297">
    <property type="entry name" value="ANK_REP_REGION"/>
    <property type="match status" value="1"/>
</dbReference>
<dbReference type="Pfam" id="PF01237">
    <property type="entry name" value="Oxysterol_BP"/>
    <property type="match status" value="1"/>
</dbReference>
<dbReference type="SMART" id="SM00233">
    <property type="entry name" value="PH"/>
    <property type="match status" value="1"/>
</dbReference>
<feature type="region of interest" description="Disordered" evidence="7">
    <location>
        <begin position="428"/>
        <end position="461"/>
    </location>
</feature>
<dbReference type="InterPro" id="IPR011993">
    <property type="entry name" value="PH-like_dom_sf"/>
</dbReference>
<evidence type="ECO:0000259" key="8">
    <source>
        <dbReference type="PROSITE" id="PS50003"/>
    </source>
</evidence>
<dbReference type="AlphaFoldDB" id="A0A2T9Z2E1"/>
<dbReference type="PROSITE" id="PS50003">
    <property type="entry name" value="PH_DOMAIN"/>
    <property type="match status" value="1"/>
</dbReference>